<sequence length="82" mass="8771">MPFRDVRVAETAVEVPGAERFGALSYELYRRGVRPAGDGEAGNDRPAGRAVVVDIECEAGTADGAGTRVVGYMNPVEQVRYV</sequence>
<name>A0ABN1URL0_9ACTN</name>
<keyword evidence="2" id="KW-1185">Reference proteome</keyword>
<dbReference type="EMBL" id="BAAAKV010000016">
    <property type="protein sequence ID" value="GAA1164755.1"/>
    <property type="molecule type" value="Genomic_DNA"/>
</dbReference>
<evidence type="ECO:0000313" key="2">
    <source>
        <dbReference type="Proteomes" id="UP001501371"/>
    </source>
</evidence>
<gene>
    <name evidence="1" type="ORF">GCM10009654_22010</name>
</gene>
<accession>A0ABN1URL0</accession>
<proteinExistence type="predicted"/>
<evidence type="ECO:0000313" key="1">
    <source>
        <dbReference type="EMBL" id="GAA1164755.1"/>
    </source>
</evidence>
<protein>
    <submittedName>
        <fullName evidence="1">Uncharacterized protein</fullName>
    </submittedName>
</protein>
<reference evidence="1 2" key="1">
    <citation type="journal article" date="2019" name="Int. J. Syst. Evol. Microbiol.">
        <title>The Global Catalogue of Microorganisms (GCM) 10K type strain sequencing project: providing services to taxonomists for standard genome sequencing and annotation.</title>
        <authorList>
            <consortium name="The Broad Institute Genomics Platform"/>
            <consortium name="The Broad Institute Genome Sequencing Center for Infectious Disease"/>
            <person name="Wu L."/>
            <person name="Ma J."/>
        </authorList>
    </citation>
    <scope>NUCLEOTIDE SEQUENCE [LARGE SCALE GENOMIC DNA]</scope>
    <source>
        <strain evidence="1 2">JCM 12696</strain>
    </source>
</reference>
<dbReference type="RefSeq" id="WP_344273803.1">
    <property type="nucleotide sequence ID" value="NZ_BAAAKV010000016.1"/>
</dbReference>
<organism evidence="1 2">
    <name type="scientific">Streptomyces hebeiensis</name>
    <dbReference type="NCBI Taxonomy" id="229486"/>
    <lineage>
        <taxon>Bacteria</taxon>
        <taxon>Bacillati</taxon>
        <taxon>Actinomycetota</taxon>
        <taxon>Actinomycetes</taxon>
        <taxon>Kitasatosporales</taxon>
        <taxon>Streptomycetaceae</taxon>
        <taxon>Streptomyces</taxon>
    </lineage>
</organism>
<dbReference type="Proteomes" id="UP001501371">
    <property type="component" value="Unassembled WGS sequence"/>
</dbReference>
<comment type="caution">
    <text evidence="1">The sequence shown here is derived from an EMBL/GenBank/DDBJ whole genome shotgun (WGS) entry which is preliminary data.</text>
</comment>